<dbReference type="PANTHER" id="PTHR11142:SF4">
    <property type="entry name" value="PSEUDOURIDYLATE SYNTHASE 1 HOMOLOG"/>
    <property type="match status" value="1"/>
</dbReference>
<feature type="non-terminal residue" evidence="7">
    <location>
        <position position="282"/>
    </location>
</feature>
<evidence type="ECO:0000256" key="3">
    <source>
        <dbReference type="ARBA" id="ARBA00023235"/>
    </source>
</evidence>
<dbReference type="InterPro" id="IPR001406">
    <property type="entry name" value="PsdUridine_synth_TruA"/>
</dbReference>
<gene>
    <name evidence="7" type="ORF">PACLA_8A053753</name>
</gene>
<dbReference type="EMBL" id="CACRXK020005782">
    <property type="protein sequence ID" value="CAB4007382.1"/>
    <property type="molecule type" value="Genomic_DNA"/>
</dbReference>
<dbReference type="OrthoDB" id="10256309at2759"/>
<dbReference type="Gene3D" id="3.30.70.580">
    <property type="entry name" value="Pseudouridine synthase I, catalytic domain, N-terminal subdomain"/>
    <property type="match status" value="1"/>
</dbReference>
<evidence type="ECO:0000259" key="6">
    <source>
        <dbReference type="Pfam" id="PF01416"/>
    </source>
</evidence>
<dbReference type="AlphaFoldDB" id="A0A7D9ICX5"/>
<dbReference type="GO" id="GO:0009982">
    <property type="term" value="F:pseudouridine synthase activity"/>
    <property type="evidence" value="ECO:0007669"/>
    <property type="project" value="InterPro"/>
</dbReference>
<feature type="binding site" evidence="4">
    <location>
        <position position="185"/>
    </location>
    <ligand>
        <name>substrate</name>
    </ligand>
</feature>
<evidence type="ECO:0000313" key="8">
    <source>
        <dbReference type="Proteomes" id="UP001152795"/>
    </source>
</evidence>
<dbReference type="InterPro" id="IPR020094">
    <property type="entry name" value="TruA/RsuA/RluB/E/F_N"/>
</dbReference>
<dbReference type="PANTHER" id="PTHR11142">
    <property type="entry name" value="PSEUDOURIDYLATE SYNTHASE"/>
    <property type="match status" value="1"/>
</dbReference>
<keyword evidence="2" id="KW-0819">tRNA processing</keyword>
<protein>
    <submittedName>
        <fullName evidence="7">tRNA pseudouridine synthase A, mitochondrial</fullName>
    </submittedName>
</protein>
<reference evidence="7" key="1">
    <citation type="submission" date="2020-04" db="EMBL/GenBank/DDBJ databases">
        <authorList>
            <person name="Alioto T."/>
            <person name="Alioto T."/>
            <person name="Gomez Garrido J."/>
        </authorList>
    </citation>
    <scope>NUCLEOTIDE SEQUENCE</scope>
    <source>
        <strain evidence="7">A484AB</strain>
    </source>
</reference>
<dbReference type="Pfam" id="PF01416">
    <property type="entry name" value="PseudoU_synth_1"/>
    <property type="match status" value="1"/>
</dbReference>
<evidence type="ECO:0000313" key="7">
    <source>
        <dbReference type="EMBL" id="CAB4007382.1"/>
    </source>
</evidence>
<keyword evidence="8" id="KW-1185">Reference proteome</keyword>
<name>A0A7D9ICX5_PARCT</name>
<comment type="caution">
    <text evidence="7">The sequence shown here is derived from an EMBL/GenBank/DDBJ whole genome shotgun (WGS) entry which is preliminary data.</text>
</comment>
<organism evidence="7 8">
    <name type="scientific">Paramuricea clavata</name>
    <name type="common">Red gorgonian</name>
    <name type="synonym">Violescent sea-whip</name>
    <dbReference type="NCBI Taxonomy" id="317549"/>
    <lineage>
        <taxon>Eukaryota</taxon>
        <taxon>Metazoa</taxon>
        <taxon>Cnidaria</taxon>
        <taxon>Anthozoa</taxon>
        <taxon>Octocorallia</taxon>
        <taxon>Malacalcyonacea</taxon>
        <taxon>Plexauridae</taxon>
        <taxon>Paramuricea</taxon>
    </lineage>
</organism>
<dbReference type="GO" id="GO:0031119">
    <property type="term" value="P:tRNA pseudouridine synthesis"/>
    <property type="evidence" value="ECO:0007669"/>
    <property type="project" value="InterPro"/>
</dbReference>
<dbReference type="SUPFAM" id="SSF55120">
    <property type="entry name" value="Pseudouridine synthase"/>
    <property type="match status" value="1"/>
</dbReference>
<dbReference type="GO" id="GO:0003723">
    <property type="term" value="F:RNA binding"/>
    <property type="evidence" value="ECO:0007669"/>
    <property type="project" value="InterPro"/>
</dbReference>
<feature type="compositionally biased region" description="Basic and acidic residues" evidence="5">
    <location>
        <begin position="60"/>
        <end position="80"/>
    </location>
</feature>
<evidence type="ECO:0000256" key="4">
    <source>
        <dbReference type="PIRSR" id="PIRSR641708-2"/>
    </source>
</evidence>
<evidence type="ECO:0000256" key="5">
    <source>
        <dbReference type="SAM" id="MobiDB-lite"/>
    </source>
</evidence>
<dbReference type="GO" id="GO:0005634">
    <property type="term" value="C:nucleus"/>
    <property type="evidence" value="ECO:0007669"/>
    <property type="project" value="TreeGrafter"/>
</dbReference>
<evidence type="ECO:0000256" key="2">
    <source>
        <dbReference type="ARBA" id="ARBA00022694"/>
    </source>
</evidence>
<feature type="region of interest" description="Disordered" evidence="5">
    <location>
        <begin position="1"/>
        <end position="83"/>
    </location>
</feature>
<proteinExistence type="inferred from homology"/>
<sequence length="282" mass="32873">MENDKNVDHEEIKEQESAKRAIEEVDDDSKNIDERNKKLKSENTNKTDHDPDPMTCDLVENDKSEKTDEINVEKKEDGGQKKVKPKINYSKKKKCVLLLSYCGSGYNGMQRNPGVKTIEEDLTNALFKARAISEDASRNYGKHMVPFKELLPDINKHLEPKIRVFALKQVTRGFDCKTRCSSRTYEYILPTFAFSPTFAHTTRDFRITNEILNELKLVLKKYEGTKNFHNFTSGKDFKEESAKRYIIRFQVASEPFLERNMEFLVLQVQGQSFMQHQIRKMI</sequence>
<dbReference type="CDD" id="cd02568">
    <property type="entry name" value="PseudoU_synth_PUS1_PUS2"/>
    <property type="match status" value="1"/>
</dbReference>
<dbReference type="Proteomes" id="UP001152795">
    <property type="component" value="Unassembled WGS sequence"/>
</dbReference>
<dbReference type="InterPro" id="IPR020103">
    <property type="entry name" value="PsdUridine_synth_cat_dom_sf"/>
</dbReference>
<feature type="compositionally biased region" description="Basic and acidic residues" evidence="5">
    <location>
        <begin position="1"/>
        <end position="52"/>
    </location>
</feature>
<dbReference type="InterPro" id="IPR041708">
    <property type="entry name" value="PUS1/PUS2-like"/>
</dbReference>
<accession>A0A7D9ICX5</accession>
<dbReference type="InterPro" id="IPR020095">
    <property type="entry name" value="PsdUridine_synth_TruA_C"/>
</dbReference>
<dbReference type="Gene3D" id="3.30.70.660">
    <property type="entry name" value="Pseudouridine synthase I, catalytic domain, C-terminal subdomain"/>
    <property type="match status" value="1"/>
</dbReference>
<dbReference type="InterPro" id="IPR020097">
    <property type="entry name" value="PsdUridine_synth_TruA_a/b_dom"/>
</dbReference>
<keyword evidence="3" id="KW-0413">Isomerase</keyword>
<dbReference type="GO" id="GO:1990481">
    <property type="term" value="P:mRNA pseudouridine synthesis"/>
    <property type="evidence" value="ECO:0007669"/>
    <property type="project" value="TreeGrafter"/>
</dbReference>
<feature type="domain" description="Pseudouridine synthase I TruA alpha/beta" evidence="6">
    <location>
        <begin position="220"/>
        <end position="282"/>
    </location>
</feature>
<evidence type="ECO:0000256" key="1">
    <source>
        <dbReference type="ARBA" id="ARBA00009375"/>
    </source>
</evidence>
<comment type="similarity">
    <text evidence="1">Belongs to the tRNA pseudouridine synthase TruA family.</text>
</comment>